<keyword evidence="5 7" id="KW-0234">DNA repair</keyword>
<dbReference type="SMART" id="SM00465">
    <property type="entry name" value="GIYc"/>
    <property type="match status" value="1"/>
</dbReference>
<dbReference type="SUPFAM" id="SSF82771">
    <property type="entry name" value="GIY-YIG endonuclease"/>
    <property type="match status" value="1"/>
</dbReference>
<evidence type="ECO:0000313" key="12">
    <source>
        <dbReference type="EMBL" id="RXK10849.1"/>
    </source>
</evidence>
<keyword evidence="14" id="KW-1185">Reference proteome</keyword>
<dbReference type="InterPro" id="IPR035901">
    <property type="entry name" value="GIY-YIG_endonuc_sf"/>
</dbReference>
<keyword evidence="6 7" id="KW-0742">SOS response</keyword>
<comment type="subcellular location">
    <subcellularLocation>
        <location evidence="7">Cytoplasm</location>
    </subcellularLocation>
</comment>
<dbReference type="CDD" id="cd10434">
    <property type="entry name" value="GIY-YIG_UvrC_Cho"/>
    <property type="match status" value="1"/>
</dbReference>
<dbReference type="SUPFAM" id="SSF46600">
    <property type="entry name" value="C-terminal UvrC-binding domain of UvrB"/>
    <property type="match status" value="1"/>
</dbReference>
<reference evidence="11 13" key="2">
    <citation type="submission" date="2018-07" db="EMBL/GenBank/DDBJ databases">
        <title>Complete genome of the Arcobacter bivalviorum type strain LMG 26154.</title>
        <authorList>
            <person name="Miller W.G."/>
            <person name="Yee E."/>
            <person name="Bono J.L."/>
        </authorList>
    </citation>
    <scope>NUCLEOTIDE SEQUENCE [LARGE SCALE GENOMIC DNA]</scope>
    <source>
        <strain evidence="11 13">LMG 26154</strain>
    </source>
</reference>
<evidence type="ECO:0000313" key="11">
    <source>
        <dbReference type="EMBL" id="AXH11718.1"/>
    </source>
</evidence>
<name>A0AAX2A9D0_9BACT</name>
<dbReference type="EMBL" id="PDKM01000001">
    <property type="protein sequence ID" value="RXK10849.1"/>
    <property type="molecule type" value="Genomic_DNA"/>
</dbReference>
<dbReference type="GO" id="GO:0003677">
    <property type="term" value="F:DNA binding"/>
    <property type="evidence" value="ECO:0007669"/>
    <property type="project" value="UniProtKB-UniRule"/>
</dbReference>
<dbReference type="InterPro" id="IPR047296">
    <property type="entry name" value="GIY-YIG_UvrC_Cho"/>
</dbReference>
<dbReference type="InterPro" id="IPR001162">
    <property type="entry name" value="UvrC_RNase_H_dom"/>
</dbReference>
<dbReference type="GO" id="GO:0009432">
    <property type="term" value="P:SOS response"/>
    <property type="evidence" value="ECO:0007669"/>
    <property type="project" value="UniProtKB-UniRule"/>
</dbReference>
<dbReference type="AlphaFoldDB" id="A0AAX2A9D0"/>
<evidence type="ECO:0000313" key="14">
    <source>
        <dbReference type="Proteomes" id="UP000289193"/>
    </source>
</evidence>
<dbReference type="Proteomes" id="UP000253850">
    <property type="component" value="Chromosome"/>
</dbReference>
<comment type="similarity">
    <text evidence="7">Belongs to the UvrC family.</text>
</comment>
<feature type="domain" description="GIY-YIG" evidence="9">
    <location>
        <begin position="12"/>
        <end position="97"/>
    </location>
</feature>
<dbReference type="Gene3D" id="4.10.860.10">
    <property type="entry name" value="UVR domain"/>
    <property type="match status" value="1"/>
</dbReference>
<comment type="subunit">
    <text evidence="7">Interacts with UvrB in an incision complex.</text>
</comment>
<dbReference type="PROSITE" id="PS50164">
    <property type="entry name" value="GIY_YIG"/>
    <property type="match status" value="1"/>
</dbReference>
<keyword evidence="3 7" id="KW-0228">DNA excision</keyword>
<evidence type="ECO:0000259" key="10">
    <source>
        <dbReference type="PROSITE" id="PS50165"/>
    </source>
</evidence>
<evidence type="ECO:0000313" key="13">
    <source>
        <dbReference type="Proteomes" id="UP000253850"/>
    </source>
</evidence>
<organism evidence="12 14">
    <name type="scientific">Halarcobacter bivalviorum</name>
    <dbReference type="NCBI Taxonomy" id="663364"/>
    <lineage>
        <taxon>Bacteria</taxon>
        <taxon>Pseudomonadati</taxon>
        <taxon>Campylobacterota</taxon>
        <taxon>Epsilonproteobacteria</taxon>
        <taxon>Campylobacterales</taxon>
        <taxon>Arcobacteraceae</taxon>
        <taxon>Halarcobacter</taxon>
    </lineage>
</organism>
<evidence type="ECO:0000256" key="7">
    <source>
        <dbReference type="HAMAP-Rule" id="MF_00203"/>
    </source>
</evidence>
<evidence type="ECO:0000256" key="5">
    <source>
        <dbReference type="ARBA" id="ARBA00023204"/>
    </source>
</evidence>
<dbReference type="PANTHER" id="PTHR30562">
    <property type="entry name" value="UVRC/OXIDOREDUCTASE"/>
    <property type="match status" value="1"/>
</dbReference>
<proteinExistence type="inferred from homology"/>
<dbReference type="InterPro" id="IPR010994">
    <property type="entry name" value="RuvA_2-like"/>
</dbReference>
<dbReference type="KEGG" id="hbv:ABIV_0705"/>
<dbReference type="InterPro" id="IPR000305">
    <property type="entry name" value="GIY-YIG_endonuc"/>
</dbReference>
<dbReference type="GO" id="GO:0009381">
    <property type="term" value="F:excinuclease ABC activity"/>
    <property type="evidence" value="ECO:0007669"/>
    <property type="project" value="UniProtKB-UniRule"/>
</dbReference>
<keyword evidence="2 7" id="KW-0227">DNA damage</keyword>
<evidence type="ECO:0000256" key="2">
    <source>
        <dbReference type="ARBA" id="ARBA00022763"/>
    </source>
</evidence>
<dbReference type="InterPro" id="IPR050066">
    <property type="entry name" value="UvrABC_protein_C"/>
</dbReference>
<dbReference type="RefSeq" id="WP_114838585.1">
    <property type="nucleotide sequence ID" value="NZ_CP031217.1"/>
</dbReference>
<dbReference type="GO" id="GO:0005737">
    <property type="term" value="C:cytoplasm"/>
    <property type="evidence" value="ECO:0007669"/>
    <property type="project" value="UniProtKB-SubCell"/>
</dbReference>
<dbReference type="InterPro" id="IPR036876">
    <property type="entry name" value="UVR_dom_sf"/>
</dbReference>
<dbReference type="InterPro" id="IPR001943">
    <property type="entry name" value="UVR_dom"/>
</dbReference>
<evidence type="ECO:0000256" key="6">
    <source>
        <dbReference type="ARBA" id="ARBA00023236"/>
    </source>
</evidence>
<dbReference type="Pfam" id="PF08459">
    <property type="entry name" value="UvrC_RNaseH_dom"/>
    <property type="match status" value="1"/>
</dbReference>
<evidence type="ECO:0000259" key="8">
    <source>
        <dbReference type="PROSITE" id="PS50151"/>
    </source>
</evidence>
<dbReference type="FunFam" id="3.40.1440.10:FF:000001">
    <property type="entry name" value="UvrABC system protein C"/>
    <property type="match status" value="1"/>
</dbReference>
<accession>A0AAX2A9D0</accession>
<dbReference type="Gene3D" id="1.10.150.20">
    <property type="entry name" value="5' to 3' exonuclease, C-terminal subdomain"/>
    <property type="match status" value="1"/>
</dbReference>
<dbReference type="InterPro" id="IPR038476">
    <property type="entry name" value="UvrC_RNase_H_dom_sf"/>
</dbReference>
<feature type="domain" description="UVR" evidence="8">
    <location>
        <begin position="203"/>
        <end position="238"/>
    </location>
</feature>
<protein>
    <recommendedName>
        <fullName evidence="7">UvrABC system protein C</fullName>
        <shortName evidence="7">Protein UvrC</shortName>
    </recommendedName>
    <alternativeName>
        <fullName evidence="7">Excinuclease ABC subunit C</fullName>
    </alternativeName>
</protein>
<keyword evidence="1 7" id="KW-0963">Cytoplasm</keyword>
<dbReference type="HAMAP" id="MF_00203">
    <property type="entry name" value="UvrC"/>
    <property type="match status" value="1"/>
</dbReference>
<evidence type="ECO:0000256" key="3">
    <source>
        <dbReference type="ARBA" id="ARBA00022769"/>
    </source>
</evidence>
<dbReference type="GO" id="GO:0006289">
    <property type="term" value="P:nucleotide-excision repair"/>
    <property type="evidence" value="ECO:0007669"/>
    <property type="project" value="UniProtKB-UniRule"/>
</dbReference>
<dbReference type="SUPFAM" id="SSF47781">
    <property type="entry name" value="RuvA domain 2-like"/>
    <property type="match status" value="1"/>
</dbReference>
<dbReference type="NCBIfam" id="TIGR00194">
    <property type="entry name" value="uvrC"/>
    <property type="match status" value="1"/>
</dbReference>
<dbReference type="GO" id="GO:0009380">
    <property type="term" value="C:excinuclease repair complex"/>
    <property type="evidence" value="ECO:0007669"/>
    <property type="project" value="InterPro"/>
</dbReference>
<comment type="function">
    <text evidence="7">The UvrABC repair system catalyzes the recognition and processing of DNA lesions. UvrC both incises the 5' and 3' sides of the lesion. The N-terminal half is responsible for the 3' incision and the C-terminal half is responsible for the 5' incision.</text>
</comment>
<dbReference type="Pfam" id="PF22920">
    <property type="entry name" value="UvrC_RNaseH"/>
    <property type="match status" value="1"/>
</dbReference>
<keyword evidence="11" id="KW-0378">Hydrolase</keyword>
<reference evidence="12 14" key="1">
    <citation type="submission" date="2017-10" db="EMBL/GenBank/DDBJ databases">
        <title>Genomics of the genus Arcobacter.</title>
        <authorList>
            <person name="Perez-Cataluna A."/>
            <person name="Figueras M.J."/>
        </authorList>
    </citation>
    <scope>NUCLEOTIDE SEQUENCE [LARGE SCALE GENOMIC DNA]</scope>
    <source>
        <strain evidence="12 14">CECT 7835</strain>
    </source>
</reference>
<dbReference type="PROSITE" id="PS50151">
    <property type="entry name" value="UVR"/>
    <property type="match status" value="1"/>
</dbReference>
<keyword evidence="4 7" id="KW-0267">Excision nuclease</keyword>
<dbReference type="Pfam" id="PF02151">
    <property type="entry name" value="UVR"/>
    <property type="match status" value="1"/>
</dbReference>
<dbReference type="PROSITE" id="PS50165">
    <property type="entry name" value="UVRC"/>
    <property type="match status" value="1"/>
</dbReference>
<dbReference type="Gene3D" id="3.30.420.340">
    <property type="entry name" value="UvrC, RNAse H endonuclease domain"/>
    <property type="match status" value="1"/>
</dbReference>
<dbReference type="Pfam" id="PF01541">
    <property type="entry name" value="GIY-YIG"/>
    <property type="match status" value="1"/>
</dbReference>
<dbReference type="EMBL" id="CP031217">
    <property type="protein sequence ID" value="AXH11718.1"/>
    <property type="molecule type" value="Genomic_DNA"/>
</dbReference>
<evidence type="ECO:0000256" key="4">
    <source>
        <dbReference type="ARBA" id="ARBA00022881"/>
    </source>
</evidence>
<dbReference type="InterPro" id="IPR004791">
    <property type="entry name" value="UvrC"/>
</dbReference>
<dbReference type="PANTHER" id="PTHR30562:SF1">
    <property type="entry name" value="UVRABC SYSTEM PROTEIN C"/>
    <property type="match status" value="1"/>
</dbReference>
<sequence length="617" mass="72074">MNLEEKLKQLPNEAGVYQYFDKDGHLLYIGKAKVLKNRVKSYFKFTPSLQPAEKLGPRIYKMITEVVSLEWIVVPNEHEALILENSLIKQLKPKYNILLRDDKTYPYIMLDNSELFPRLEITRRVHKNNNIKYFGPYSTGARDMLDSIYEIVPLVQKKSCIKGKEACLFYQIKKCHAPCEGKISTAEYAKLVDEACEYIYNKNKLISKLSEKMMQYSDEFRFEDAMKLRDRIKSIEKSQIKSGIDLASNEDLDLFAIKAGTKKGVVVRMFIRDGKITSSSYDFIKLDFLEDNKDIDLNEAYQRAIVNYYDNEIPLLPKEILIAQEIEEKEEIEEFLKTRFNRNIKIINPKKDKKKALINIALNNCDELLRIESSKNQTTIYDELKELFNLQTLPYLIESFDNSHMMGQATVGAMVVWNEELNAFDKKQFRHYNLEAKDEYSQMREMLIRRVESFEKNPAPDLWIIDGGETLLKLAYDIVQSVGVNLDIIAIAKEKVDAKAHRAKGAAKDIVHYKDRSGEIRSLKLRTSDQRLQFIQRQRDEAHRFVINFHKKQKRKEDKQVSLLQIKGIGEAKVKKLLLYFGTFEKIKEASIEELKEVLNEKDAILLNNYFQNNQED</sequence>
<evidence type="ECO:0000256" key="1">
    <source>
        <dbReference type="ARBA" id="ARBA00022490"/>
    </source>
</evidence>
<dbReference type="Proteomes" id="UP000289193">
    <property type="component" value="Unassembled WGS sequence"/>
</dbReference>
<evidence type="ECO:0000259" key="9">
    <source>
        <dbReference type="PROSITE" id="PS50164"/>
    </source>
</evidence>
<gene>
    <name evidence="7 11" type="primary">uvrC</name>
    <name evidence="11" type="ORF">ABIV_0705</name>
    <name evidence="12" type="ORF">CRV05_00310</name>
</gene>
<feature type="domain" description="UvrC family homology region profile" evidence="10">
    <location>
        <begin position="269"/>
        <end position="479"/>
    </location>
</feature>
<dbReference type="Gene3D" id="3.40.1440.10">
    <property type="entry name" value="GIY-YIG endonuclease"/>
    <property type="match status" value="1"/>
</dbReference>